<sequence length="76" mass="8601">MLHNAKSLRFQGLQTDRVNTTSCHIFSETKVSIIGPLWSSGFRFCLIICRSYSYWPEVALIPDIRDVIIADALGNN</sequence>
<proteinExistence type="predicted"/>
<evidence type="ECO:0000313" key="1">
    <source>
        <dbReference type="EMBL" id="GIY76896.1"/>
    </source>
</evidence>
<protein>
    <submittedName>
        <fullName evidence="1">Uncharacterized protein</fullName>
    </submittedName>
</protein>
<accession>A0AAV4W2D4</accession>
<keyword evidence="2" id="KW-1185">Reference proteome</keyword>
<gene>
    <name evidence="1" type="ORF">CEXT_288481</name>
</gene>
<name>A0AAV4W2D4_CAEEX</name>
<dbReference type="AlphaFoldDB" id="A0AAV4W2D4"/>
<comment type="caution">
    <text evidence="1">The sequence shown here is derived from an EMBL/GenBank/DDBJ whole genome shotgun (WGS) entry which is preliminary data.</text>
</comment>
<dbReference type="EMBL" id="BPLR01015549">
    <property type="protein sequence ID" value="GIY76896.1"/>
    <property type="molecule type" value="Genomic_DNA"/>
</dbReference>
<dbReference type="Proteomes" id="UP001054945">
    <property type="component" value="Unassembled WGS sequence"/>
</dbReference>
<organism evidence="1 2">
    <name type="scientific">Caerostris extrusa</name>
    <name type="common">Bark spider</name>
    <name type="synonym">Caerostris bankana</name>
    <dbReference type="NCBI Taxonomy" id="172846"/>
    <lineage>
        <taxon>Eukaryota</taxon>
        <taxon>Metazoa</taxon>
        <taxon>Ecdysozoa</taxon>
        <taxon>Arthropoda</taxon>
        <taxon>Chelicerata</taxon>
        <taxon>Arachnida</taxon>
        <taxon>Araneae</taxon>
        <taxon>Araneomorphae</taxon>
        <taxon>Entelegynae</taxon>
        <taxon>Araneoidea</taxon>
        <taxon>Araneidae</taxon>
        <taxon>Caerostris</taxon>
    </lineage>
</organism>
<reference evidence="1 2" key="1">
    <citation type="submission" date="2021-06" db="EMBL/GenBank/DDBJ databases">
        <title>Caerostris extrusa draft genome.</title>
        <authorList>
            <person name="Kono N."/>
            <person name="Arakawa K."/>
        </authorList>
    </citation>
    <scope>NUCLEOTIDE SEQUENCE [LARGE SCALE GENOMIC DNA]</scope>
</reference>
<evidence type="ECO:0000313" key="2">
    <source>
        <dbReference type="Proteomes" id="UP001054945"/>
    </source>
</evidence>